<dbReference type="EMBL" id="BTSX01000002">
    <property type="protein sequence ID" value="GMS85113.1"/>
    <property type="molecule type" value="Genomic_DNA"/>
</dbReference>
<dbReference type="GO" id="GO:0004672">
    <property type="term" value="F:protein kinase activity"/>
    <property type="evidence" value="ECO:0007669"/>
    <property type="project" value="InterPro"/>
</dbReference>
<evidence type="ECO:0000313" key="3">
    <source>
        <dbReference type="Proteomes" id="UP001432027"/>
    </source>
</evidence>
<dbReference type="PROSITE" id="PS50011">
    <property type="entry name" value="PROTEIN_KINASE_DOM"/>
    <property type="match status" value="1"/>
</dbReference>
<sequence>RQFPLGYWAPEVFREENEDEKSLVYTLGAFLVHLISGRWPFHQYNYPQLLWNVGSGRLLLYPPSNSPPLLSSIIIDCCRFNKEKRPSFRGSK</sequence>
<name>A0AAV5SPR5_9BILA</name>
<protein>
    <recommendedName>
        <fullName evidence="1">Protein kinase domain-containing protein</fullName>
    </recommendedName>
</protein>
<dbReference type="Proteomes" id="UP001432027">
    <property type="component" value="Unassembled WGS sequence"/>
</dbReference>
<organism evidence="2 3">
    <name type="scientific">Pristionchus entomophagus</name>
    <dbReference type="NCBI Taxonomy" id="358040"/>
    <lineage>
        <taxon>Eukaryota</taxon>
        <taxon>Metazoa</taxon>
        <taxon>Ecdysozoa</taxon>
        <taxon>Nematoda</taxon>
        <taxon>Chromadorea</taxon>
        <taxon>Rhabditida</taxon>
        <taxon>Rhabditina</taxon>
        <taxon>Diplogasteromorpha</taxon>
        <taxon>Diplogasteroidea</taxon>
        <taxon>Neodiplogasteridae</taxon>
        <taxon>Pristionchus</taxon>
    </lineage>
</organism>
<evidence type="ECO:0000259" key="1">
    <source>
        <dbReference type="PROSITE" id="PS50011"/>
    </source>
</evidence>
<dbReference type="InterPro" id="IPR001245">
    <property type="entry name" value="Ser-Thr/Tyr_kinase_cat_dom"/>
</dbReference>
<dbReference type="Pfam" id="PF07714">
    <property type="entry name" value="PK_Tyr_Ser-Thr"/>
    <property type="match status" value="1"/>
</dbReference>
<gene>
    <name evidence="2" type="ORF">PENTCL1PPCAC_7288</name>
</gene>
<feature type="non-terminal residue" evidence="2">
    <location>
        <position position="92"/>
    </location>
</feature>
<dbReference type="GO" id="GO:0005524">
    <property type="term" value="F:ATP binding"/>
    <property type="evidence" value="ECO:0007669"/>
    <property type="project" value="InterPro"/>
</dbReference>
<dbReference type="SUPFAM" id="SSF56112">
    <property type="entry name" value="Protein kinase-like (PK-like)"/>
    <property type="match status" value="1"/>
</dbReference>
<dbReference type="InterPro" id="IPR011009">
    <property type="entry name" value="Kinase-like_dom_sf"/>
</dbReference>
<dbReference type="Gene3D" id="1.10.510.10">
    <property type="entry name" value="Transferase(Phosphotransferase) domain 1"/>
    <property type="match status" value="1"/>
</dbReference>
<feature type="domain" description="Protein kinase" evidence="1">
    <location>
        <begin position="1"/>
        <end position="92"/>
    </location>
</feature>
<evidence type="ECO:0000313" key="2">
    <source>
        <dbReference type="EMBL" id="GMS85113.1"/>
    </source>
</evidence>
<dbReference type="InterPro" id="IPR000719">
    <property type="entry name" value="Prot_kinase_dom"/>
</dbReference>
<proteinExistence type="predicted"/>
<reference evidence="2" key="1">
    <citation type="submission" date="2023-10" db="EMBL/GenBank/DDBJ databases">
        <title>Genome assembly of Pristionchus species.</title>
        <authorList>
            <person name="Yoshida K."/>
            <person name="Sommer R.J."/>
        </authorList>
    </citation>
    <scope>NUCLEOTIDE SEQUENCE</scope>
    <source>
        <strain evidence="2">RS0144</strain>
    </source>
</reference>
<keyword evidence="3" id="KW-1185">Reference proteome</keyword>
<dbReference type="AlphaFoldDB" id="A0AAV5SPR5"/>
<accession>A0AAV5SPR5</accession>
<comment type="caution">
    <text evidence="2">The sequence shown here is derived from an EMBL/GenBank/DDBJ whole genome shotgun (WGS) entry which is preliminary data.</text>
</comment>
<feature type="non-terminal residue" evidence="2">
    <location>
        <position position="1"/>
    </location>
</feature>